<keyword evidence="1" id="KW-1133">Transmembrane helix</keyword>
<protein>
    <submittedName>
        <fullName evidence="2">Inner membrane protein YbjM</fullName>
    </submittedName>
</protein>
<accession>A0ABW7PVX6</accession>
<keyword evidence="1" id="KW-0472">Membrane</keyword>
<dbReference type="RefSeq" id="WP_397213336.1">
    <property type="nucleotide sequence ID" value="NZ_JBGFSN010000004.1"/>
</dbReference>
<keyword evidence="3" id="KW-1185">Reference proteome</keyword>
<sequence>MSQRGKRWSALIMGILLYSLVFIFAHHAWSVTSQQNMRGEPELLLFLLPGMLMALLRPDSPLKSTLLMALIVTLPAVLVLSDWLPLRHSFFLLCAWSVSALFWAGCGALAIRLVRLLCFTRLG</sequence>
<feature type="transmembrane region" description="Helical" evidence="1">
    <location>
        <begin position="65"/>
        <end position="84"/>
    </location>
</feature>
<proteinExistence type="predicted"/>
<dbReference type="Pfam" id="PF11045">
    <property type="entry name" value="YbjM"/>
    <property type="match status" value="1"/>
</dbReference>
<reference evidence="2 3" key="1">
    <citation type="submission" date="2024-08" db="EMBL/GenBank/DDBJ databases">
        <title>Pantoea ronii - a newly identified human opportunistic pathogen.</title>
        <authorList>
            <person name="Keidar-Friedman D."/>
            <person name="Sorek N."/>
            <person name="Leshin-Carmel D."/>
            <person name="Tsur A."/>
            <person name="Amsalem M."/>
            <person name="Tolkach D."/>
            <person name="Brosh-Nissimov T."/>
        </authorList>
    </citation>
    <scope>NUCLEOTIDE SEQUENCE [LARGE SCALE GENOMIC DNA]</scope>
    <source>
        <strain evidence="2 3">AA23256</strain>
    </source>
</reference>
<comment type="caution">
    <text evidence="2">The sequence shown here is derived from an EMBL/GenBank/DDBJ whole genome shotgun (WGS) entry which is preliminary data.</text>
</comment>
<keyword evidence="1" id="KW-0812">Transmembrane</keyword>
<dbReference type="InterPro" id="IPR020368">
    <property type="entry name" value="Uncharacterised_YbjM"/>
</dbReference>
<feature type="transmembrane region" description="Helical" evidence="1">
    <location>
        <begin position="7"/>
        <end position="29"/>
    </location>
</feature>
<evidence type="ECO:0000313" key="2">
    <source>
        <dbReference type="EMBL" id="MFH8133949.1"/>
    </source>
</evidence>
<evidence type="ECO:0000313" key="3">
    <source>
        <dbReference type="Proteomes" id="UP001611251"/>
    </source>
</evidence>
<organism evidence="2 3">
    <name type="scientific">Pantoea osteomyelitidis</name>
    <dbReference type="NCBI Taxonomy" id="3230026"/>
    <lineage>
        <taxon>Bacteria</taxon>
        <taxon>Pseudomonadati</taxon>
        <taxon>Pseudomonadota</taxon>
        <taxon>Gammaproteobacteria</taxon>
        <taxon>Enterobacterales</taxon>
        <taxon>Erwiniaceae</taxon>
        <taxon>Pantoea</taxon>
    </lineage>
</organism>
<evidence type="ECO:0000256" key="1">
    <source>
        <dbReference type="SAM" id="Phobius"/>
    </source>
</evidence>
<name>A0ABW7PVX6_9GAMM</name>
<dbReference type="Proteomes" id="UP001611251">
    <property type="component" value="Unassembled WGS sequence"/>
</dbReference>
<gene>
    <name evidence="2" type="primary">ybjM</name>
    <name evidence="2" type="ORF">ABU178_07145</name>
</gene>
<feature type="transmembrane region" description="Helical" evidence="1">
    <location>
        <begin position="90"/>
        <end position="114"/>
    </location>
</feature>
<dbReference type="EMBL" id="JBGFSN010000004">
    <property type="protein sequence ID" value="MFH8133949.1"/>
    <property type="molecule type" value="Genomic_DNA"/>
</dbReference>